<evidence type="ECO:0000256" key="9">
    <source>
        <dbReference type="ARBA" id="ARBA00022884"/>
    </source>
</evidence>
<accession>A0A561UKX8</accession>
<feature type="domain" description="Methyltransferase type 12" evidence="13">
    <location>
        <begin position="333"/>
        <end position="424"/>
    </location>
</feature>
<keyword evidence="5 15" id="KW-0808">Transferase</keyword>
<evidence type="ECO:0000256" key="1">
    <source>
        <dbReference type="ARBA" id="ARBA00001946"/>
    </source>
</evidence>
<sequence>MTISTTGDSTRPATDLGFLLHKHPEKAQRFSTAQGEAHVFYPEADERRCTAALLLEVDPVALVRRARGRAPTAPGGSTGAAALAQYVNDRPYAASSLLAVALRTVFRSAMKGVCEKKPGLAELPRPLTVRLPAVASGGQPAAAGERSLAERLFEPLGWRVAAEPIPLDPAFPEWGDSRYLRLELTGTLRLADALQQLYVLLPALDGAKHYWVAPDEVEKLLAAGAGWLAEHPERGLITHRYLQRRRTLANEALRRLELVRLAEAEGQEAEEVDNAVADLAAEAEPVDGAEPVGAADAASAAPAPGPERPVPLAVQRRSAIIDELRAAGAARVLDLGCGEGELVGALLKERQFAEVLGVDVSARALAIAARKLRLDRLPERQAARVRLVQGALTYTDDRLRGYDAAVLCEVVEHLDPDRLPAMEHTVFGAARPATVVVTTPNAEYNVRWESLPAGRFRHSDHRFEWTRAEFRAWAERVAAEHGYTVSYRPVGPDDAEVGPPTQLATFRLTTPTR</sequence>
<organism evidence="15 16">
    <name type="scientific">Kitasatospora viridis</name>
    <dbReference type="NCBI Taxonomy" id="281105"/>
    <lineage>
        <taxon>Bacteria</taxon>
        <taxon>Bacillati</taxon>
        <taxon>Actinomycetota</taxon>
        <taxon>Actinomycetes</taxon>
        <taxon>Kitasatosporales</taxon>
        <taxon>Streptomycetaceae</taxon>
        <taxon>Kitasatospora</taxon>
    </lineage>
</organism>
<evidence type="ECO:0000256" key="4">
    <source>
        <dbReference type="ARBA" id="ARBA00022603"/>
    </source>
</evidence>
<dbReference type="InterPro" id="IPR024026">
    <property type="entry name" value="3'-RNA_MeTfrase_Hen1_bac"/>
</dbReference>
<dbReference type="Gene3D" id="3.40.50.150">
    <property type="entry name" value="Vaccinia Virus protein VP39"/>
    <property type="match status" value="1"/>
</dbReference>
<dbReference type="InterPro" id="IPR024740">
    <property type="entry name" value="Hen1_N"/>
</dbReference>
<keyword evidence="8" id="KW-0460">Magnesium</keyword>
<dbReference type="CDD" id="cd02440">
    <property type="entry name" value="AdoMet_MTases"/>
    <property type="match status" value="1"/>
</dbReference>
<dbReference type="Proteomes" id="UP000317940">
    <property type="component" value="Unassembled WGS sequence"/>
</dbReference>
<evidence type="ECO:0000256" key="3">
    <source>
        <dbReference type="ARBA" id="ARBA00021330"/>
    </source>
</evidence>
<dbReference type="GO" id="GO:0031047">
    <property type="term" value="P:regulatory ncRNA-mediated gene silencing"/>
    <property type="evidence" value="ECO:0007669"/>
    <property type="project" value="UniProtKB-KW"/>
</dbReference>
<comment type="catalytic activity">
    <reaction evidence="12">
        <text>small RNA 3'-end nucleotide + S-adenosyl-L-methionine = small RNA 3'-end 2'-O-methylnucleotide + S-adenosyl-L-homocysteine + H(+)</text>
        <dbReference type="Rhea" id="RHEA:37887"/>
        <dbReference type="Rhea" id="RHEA-COMP:10415"/>
        <dbReference type="Rhea" id="RHEA-COMP:10416"/>
        <dbReference type="ChEBI" id="CHEBI:15378"/>
        <dbReference type="ChEBI" id="CHEBI:57856"/>
        <dbReference type="ChEBI" id="CHEBI:59789"/>
        <dbReference type="ChEBI" id="CHEBI:74896"/>
        <dbReference type="ChEBI" id="CHEBI:74898"/>
        <dbReference type="EC" id="2.1.1.386"/>
    </reaction>
</comment>
<evidence type="ECO:0000256" key="10">
    <source>
        <dbReference type="ARBA" id="ARBA00023158"/>
    </source>
</evidence>
<dbReference type="GO" id="GO:0001510">
    <property type="term" value="P:RNA methylation"/>
    <property type="evidence" value="ECO:0007669"/>
    <property type="project" value="InterPro"/>
</dbReference>
<keyword evidence="4 15" id="KW-0489">Methyltransferase</keyword>
<dbReference type="AlphaFoldDB" id="A0A561UKX8"/>
<dbReference type="GO" id="GO:0003723">
    <property type="term" value="F:RNA binding"/>
    <property type="evidence" value="ECO:0007669"/>
    <property type="project" value="UniProtKB-KW"/>
</dbReference>
<evidence type="ECO:0000256" key="5">
    <source>
        <dbReference type="ARBA" id="ARBA00022679"/>
    </source>
</evidence>
<keyword evidence="9" id="KW-0694">RNA-binding</keyword>
<keyword evidence="10" id="KW-0943">RNA-mediated gene silencing</keyword>
<keyword evidence="16" id="KW-1185">Reference proteome</keyword>
<dbReference type="InterPro" id="IPR026610">
    <property type="entry name" value="Hen1"/>
</dbReference>
<dbReference type="Pfam" id="PF12623">
    <property type="entry name" value="Hen1_L"/>
    <property type="match status" value="1"/>
</dbReference>
<feature type="domain" description="Hen1 N-terminal" evidence="14">
    <location>
        <begin position="1"/>
        <end position="256"/>
    </location>
</feature>
<evidence type="ECO:0000313" key="15">
    <source>
        <dbReference type="EMBL" id="TWG00010.1"/>
    </source>
</evidence>
<protein>
    <recommendedName>
        <fullName evidence="3">Small RNA 2'-O-methyltransferase</fullName>
        <ecNumber evidence="11">2.1.1.386</ecNumber>
    </recommendedName>
</protein>
<evidence type="ECO:0000313" key="16">
    <source>
        <dbReference type="Proteomes" id="UP000317940"/>
    </source>
</evidence>
<evidence type="ECO:0000256" key="6">
    <source>
        <dbReference type="ARBA" id="ARBA00022691"/>
    </source>
</evidence>
<keyword evidence="7" id="KW-0479">Metal-binding</keyword>
<dbReference type="NCBIfam" id="TIGR04074">
    <property type="entry name" value="bacter_Hen1"/>
    <property type="match status" value="1"/>
</dbReference>
<keyword evidence="6" id="KW-0949">S-adenosyl-L-methionine</keyword>
<evidence type="ECO:0000256" key="8">
    <source>
        <dbReference type="ARBA" id="ARBA00022842"/>
    </source>
</evidence>
<dbReference type="PANTHER" id="PTHR21404">
    <property type="entry name" value="HEN1"/>
    <property type="match status" value="1"/>
</dbReference>
<gene>
    <name evidence="15" type="ORF">FHX73_113874</name>
</gene>
<dbReference type="InterPro" id="IPR013217">
    <property type="entry name" value="Methyltransf_12"/>
</dbReference>
<dbReference type="SUPFAM" id="SSF53335">
    <property type="entry name" value="S-adenosyl-L-methionine-dependent methyltransferases"/>
    <property type="match status" value="1"/>
</dbReference>
<proteinExistence type="inferred from homology"/>
<comment type="caution">
    <text evidence="15">The sequence shown here is derived from an EMBL/GenBank/DDBJ whole genome shotgun (WGS) entry which is preliminary data.</text>
</comment>
<evidence type="ECO:0000259" key="13">
    <source>
        <dbReference type="Pfam" id="PF08242"/>
    </source>
</evidence>
<dbReference type="GO" id="GO:0046872">
    <property type="term" value="F:metal ion binding"/>
    <property type="evidence" value="ECO:0007669"/>
    <property type="project" value="UniProtKB-KW"/>
</dbReference>
<name>A0A561UKX8_9ACTN</name>
<dbReference type="EC" id="2.1.1.386" evidence="11"/>
<evidence type="ECO:0000256" key="2">
    <source>
        <dbReference type="ARBA" id="ARBA00009026"/>
    </source>
</evidence>
<evidence type="ECO:0000256" key="11">
    <source>
        <dbReference type="ARBA" id="ARBA00035025"/>
    </source>
</evidence>
<dbReference type="GO" id="GO:0090486">
    <property type="term" value="F:small RNA 2'-O-methyltransferase activity"/>
    <property type="evidence" value="ECO:0007669"/>
    <property type="project" value="UniProtKB-EC"/>
</dbReference>
<dbReference type="InterPro" id="IPR029063">
    <property type="entry name" value="SAM-dependent_MTases_sf"/>
</dbReference>
<reference evidence="15 16" key="1">
    <citation type="submission" date="2019-06" db="EMBL/GenBank/DDBJ databases">
        <title>Sequencing the genomes of 1000 actinobacteria strains.</title>
        <authorList>
            <person name="Klenk H.-P."/>
        </authorList>
    </citation>
    <scope>NUCLEOTIDE SEQUENCE [LARGE SCALE GENOMIC DNA]</scope>
    <source>
        <strain evidence="15 16">DSM 44826</strain>
    </source>
</reference>
<dbReference type="PANTHER" id="PTHR21404:SF3">
    <property type="entry name" value="SMALL RNA 2'-O-METHYLTRANSFERASE"/>
    <property type="match status" value="1"/>
</dbReference>
<dbReference type="Gene3D" id="3.30.1610.20">
    <property type="entry name" value="Hen1, N-terminal domain"/>
    <property type="match status" value="1"/>
</dbReference>
<dbReference type="InterPro" id="IPR038546">
    <property type="entry name" value="Hen1_N_sf"/>
</dbReference>
<comment type="cofactor">
    <cofactor evidence="1">
        <name>Mg(2+)</name>
        <dbReference type="ChEBI" id="CHEBI:18420"/>
    </cofactor>
</comment>
<comment type="similarity">
    <text evidence="2">Belongs to the methyltransferase superfamily. HEN1 family.</text>
</comment>
<evidence type="ECO:0000259" key="14">
    <source>
        <dbReference type="Pfam" id="PF12623"/>
    </source>
</evidence>
<evidence type="ECO:0000256" key="7">
    <source>
        <dbReference type="ARBA" id="ARBA00022723"/>
    </source>
</evidence>
<evidence type="ECO:0000256" key="12">
    <source>
        <dbReference type="ARBA" id="ARBA00048418"/>
    </source>
</evidence>
<dbReference type="Pfam" id="PF08242">
    <property type="entry name" value="Methyltransf_12"/>
    <property type="match status" value="1"/>
</dbReference>
<dbReference type="EMBL" id="VIWT01000001">
    <property type="protein sequence ID" value="TWG00010.1"/>
    <property type="molecule type" value="Genomic_DNA"/>
</dbReference>